<proteinExistence type="predicted"/>
<dbReference type="AlphaFoldDB" id="A0A9Y2JQW2"/>
<dbReference type="KEGG" id="amog:QRX60_03800"/>
<dbReference type="EMBL" id="CP127295">
    <property type="protein sequence ID" value="WIY03005.1"/>
    <property type="molecule type" value="Genomic_DNA"/>
</dbReference>
<organism evidence="1 2">
    <name type="scientific">Amycolatopsis mongoliensis</name>
    <dbReference type="NCBI Taxonomy" id="715475"/>
    <lineage>
        <taxon>Bacteria</taxon>
        <taxon>Bacillati</taxon>
        <taxon>Actinomycetota</taxon>
        <taxon>Actinomycetes</taxon>
        <taxon>Pseudonocardiales</taxon>
        <taxon>Pseudonocardiaceae</taxon>
        <taxon>Amycolatopsis</taxon>
    </lineage>
</organism>
<sequence length="49" mass="5010">MLTDPGQIAARSARAQAAGAPDADVVLARHVLAAVAELRGYASAEPPPW</sequence>
<gene>
    <name evidence="1" type="ORF">QRX60_03800</name>
</gene>
<dbReference type="Proteomes" id="UP001239397">
    <property type="component" value="Chromosome"/>
</dbReference>
<reference evidence="1 2" key="1">
    <citation type="submission" date="2023-06" db="EMBL/GenBank/DDBJ databases">
        <authorList>
            <person name="Oyuntsetseg B."/>
            <person name="Kim S.B."/>
        </authorList>
    </citation>
    <scope>NUCLEOTIDE SEQUENCE [LARGE SCALE GENOMIC DNA]</scope>
    <source>
        <strain evidence="1 2">4-36</strain>
    </source>
</reference>
<protein>
    <submittedName>
        <fullName evidence="1">Uncharacterized protein</fullName>
    </submittedName>
</protein>
<dbReference type="RefSeq" id="WP_285999407.1">
    <property type="nucleotide sequence ID" value="NZ_CP127295.1"/>
</dbReference>
<name>A0A9Y2JQW2_9PSEU</name>
<evidence type="ECO:0000313" key="2">
    <source>
        <dbReference type="Proteomes" id="UP001239397"/>
    </source>
</evidence>
<accession>A0A9Y2JQW2</accession>
<keyword evidence="2" id="KW-1185">Reference proteome</keyword>
<evidence type="ECO:0000313" key="1">
    <source>
        <dbReference type="EMBL" id="WIY03005.1"/>
    </source>
</evidence>